<keyword evidence="7" id="KW-0206">Cytoskeleton</keyword>
<comment type="subcellular location">
    <subcellularLocation>
        <location evidence="1">Cytoplasm</location>
        <location evidence="1">Cytoskeleton</location>
        <location evidence="1">Microtubule organizing center</location>
        <location evidence="1">Centrosome</location>
        <location evidence="1">Centriole</location>
    </subcellularLocation>
    <subcellularLocation>
        <location evidence="2">Nucleus</location>
    </subcellularLocation>
</comment>
<feature type="compositionally biased region" description="Basic and acidic residues" evidence="10">
    <location>
        <begin position="468"/>
        <end position="483"/>
    </location>
</feature>
<protein>
    <recommendedName>
        <fullName evidence="4">Nuclear protein MDM1</fullName>
    </recommendedName>
</protein>
<feature type="region of interest" description="Disordered" evidence="10">
    <location>
        <begin position="627"/>
        <end position="680"/>
    </location>
</feature>
<dbReference type="PANTHER" id="PTHR32078:SF1">
    <property type="entry name" value="NUCLEAR PROTEIN MDM1"/>
    <property type="match status" value="1"/>
</dbReference>
<keyword evidence="8" id="KW-0539">Nucleus</keyword>
<dbReference type="PANTHER" id="PTHR32078">
    <property type="entry name" value="NUCLEAR PROTEIN MDM1"/>
    <property type="match status" value="1"/>
</dbReference>
<dbReference type="GO" id="GO:0046600">
    <property type="term" value="P:negative regulation of centriole replication"/>
    <property type="evidence" value="ECO:0007669"/>
    <property type="project" value="InterPro"/>
</dbReference>
<feature type="region of interest" description="Disordered" evidence="10">
    <location>
        <begin position="89"/>
        <end position="141"/>
    </location>
</feature>
<feature type="compositionally biased region" description="Basic and acidic residues" evidence="10">
    <location>
        <begin position="554"/>
        <end position="568"/>
    </location>
</feature>
<feature type="region of interest" description="Disordered" evidence="10">
    <location>
        <begin position="397"/>
        <end position="429"/>
    </location>
</feature>
<dbReference type="GO" id="GO:0008017">
    <property type="term" value="F:microtubule binding"/>
    <property type="evidence" value="ECO:0007669"/>
    <property type="project" value="InterPro"/>
</dbReference>
<dbReference type="GO" id="GO:0005634">
    <property type="term" value="C:nucleus"/>
    <property type="evidence" value="ECO:0007669"/>
    <property type="project" value="UniProtKB-SubCell"/>
</dbReference>
<feature type="compositionally biased region" description="Basic and acidic residues" evidence="10">
    <location>
        <begin position="243"/>
        <end position="263"/>
    </location>
</feature>
<dbReference type="GO" id="GO:0005814">
    <property type="term" value="C:centriole"/>
    <property type="evidence" value="ECO:0007669"/>
    <property type="project" value="UniProtKB-SubCell"/>
</dbReference>
<evidence type="ECO:0000313" key="12">
    <source>
        <dbReference type="RefSeq" id="XP_065723021.1"/>
    </source>
</evidence>
<feature type="compositionally biased region" description="Polar residues" evidence="10">
    <location>
        <begin position="535"/>
        <end position="553"/>
    </location>
</feature>
<evidence type="ECO:0000256" key="6">
    <source>
        <dbReference type="ARBA" id="ARBA00022701"/>
    </source>
</evidence>
<dbReference type="GO" id="GO:0005874">
    <property type="term" value="C:microtubule"/>
    <property type="evidence" value="ECO:0007669"/>
    <property type="project" value="UniProtKB-KW"/>
</dbReference>
<keyword evidence="5" id="KW-0963">Cytoplasm</keyword>
<dbReference type="InterPro" id="IPR029136">
    <property type="entry name" value="MDM1"/>
</dbReference>
<feature type="region of interest" description="Disordered" evidence="10">
    <location>
        <begin position="189"/>
        <end position="263"/>
    </location>
</feature>
<evidence type="ECO:0000256" key="1">
    <source>
        <dbReference type="ARBA" id="ARBA00004114"/>
    </source>
</evidence>
<reference evidence="12" key="1">
    <citation type="submission" date="2025-08" db="UniProtKB">
        <authorList>
            <consortium name="RefSeq"/>
        </authorList>
    </citation>
    <scope>IDENTIFICATION</scope>
</reference>
<organism evidence="11 12">
    <name type="scientific">Drosophila suzukii</name>
    <name type="common">Spotted-wing drosophila fruit fly</name>
    <dbReference type="NCBI Taxonomy" id="28584"/>
    <lineage>
        <taxon>Eukaryota</taxon>
        <taxon>Metazoa</taxon>
        <taxon>Ecdysozoa</taxon>
        <taxon>Arthropoda</taxon>
        <taxon>Hexapoda</taxon>
        <taxon>Insecta</taxon>
        <taxon>Pterygota</taxon>
        <taxon>Neoptera</taxon>
        <taxon>Endopterygota</taxon>
        <taxon>Diptera</taxon>
        <taxon>Brachycera</taxon>
        <taxon>Muscomorpha</taxon>
        <taxon>Ephydroidea</taxon>
        <taxon>Drosophilidae</taxon>
        <taxon>Drosophila</taxon>
        <taxon>Sophophora</taxon>
    </lineage>
</organism>
<keyword evidence="11" id="KW-1185">Reference proteome</keyword>
<evidence type="ECO:0000256" key="3">
    <source>
        <dbReference type="ARBA" id="ARBA00010494"/>
    </source>
</evidence>
<feature type="compositionally biased region" description="Basic and acidic residues" evidence="10">
    <location>
        <begin position="399"/>
        <end position="410"/>
    </location>
</feature>
<dbReference type="GeneID" id="108016087"/>
<evidence type="ECO:0000256" key="9">
    <source>
        <dbReference type="ARBA" id="ARBA00045771"/>
    </source>
</evidence>
<evidence type="ECO:0000313" key="11">
    <source>
        <dbReference type="Proteomes" id="UP001652628"/>
    </source>
</evidence>
<keyword evidence="6" id="KW-0493">Microtubule</keyword>
<evidence type="ECO:0000256" key="8">
    <source>
        <dbReference type="ARBA" id="ARBA00023242"/>
    </source>
</evidence>
<comment type="function">
    <text evidence="9">Microtubule-binding protein that negatively regulates centriole duplication. Binds to and stabilizes microtubules.</text>
</comment>
<feature type="region of interest" description="Disordered" evidence="10">
    <location>
        <begin position="40"/>
        <end position="65"/>
    </location>
</feature>
<evidence type="ECO:0000256" key="2">
    <source>
        <dbReference type="ARBA" id="ARBA00004123"/>
    </source>
</evidence>
<feature type="compositionally biased region" description="Basic and acidic residues" evidence="10">
    <location>
        <begin position="89"/>
        <end position="103"/>
    </location>
</feature>
<evidence type="ECO:0000256" key="10">
    <source>
        <dbReference type="SAM" id="MobiDB-lite"/>
    </source>
</evidence>
<evidence type="ECO:0000256" key="5">
    <source>
        <dbReference type="ARBA" id="ARBA00022490"/>
    </source>
</evidence>
<feature type="compositionally biased region" description="Pro residues" evidence="10">
    <location>
        <begin position="652"/>
        <end position="661"/>
    </location>
</feature>
<feature type="region of interest" description="Disordered" evidence="10">
    <location>
        <begin position="450"/>
        <end position="615"/>
    </location>
</feature>
<dbReference type="AlphaFoldDB" id="A0AB40DJU1"/>
<proteinExistence type="inferred from homology"/>
<dbReference type="Proteomes" id="UP001652628">
    <property type="component" value="Chromosome 3"/>
</dbReference>
<evidence type="ECO:0000256" key="7">
    <source>
        <dbReference type="ARBA" id="ARBA00023212"/>
    </source>
</evidence>
<feature type="compositionally biased region" description="Low complexity" evidence="10">
    <location>
        <begin position="195"/>
        <end position="216"/>
    </location>
</feature>
<dbReference type="Pfam" id="PF15501">
    <property type="entry name" value="MDM1"/>
    <property type="match status" value="1"/>
</dbReference>
<gene>
    <name evidence="12" type="primary">LOC108016087</name>
</gene>
<evidence type="ECO:0000256" key="4">
    <source>
        <dbReference type="ARBA" id="ARBA00013508"/>
    </source>
</evidence>
<accession>A0AB40DJU1</accession>
<sequence length="680" mass="75131">MIGSFWNLCRACPSMPVDKLHSEYRSTYRWHEFTGNSRPEVVRRAPAPNPSQFVGPTNEPPLPRRKKCPELAYKSHEFIIGSEYTDARRDASAHRLARSEERGGTPSRRSKSEGPPVVPNGRAYPIATEIDGTTRKQAGESNGLLKKTISKLSTEYRLQFVWPTVRRIKGGGEATSRAAAGDYPRKSISLGALRSGGQSHSHTQNQSQSLTQTQNGHTHHTMMGGGAGLPTVHKKRTTNQKEATLHELEPLVSDTDDRKTHEKQVTIVERKTTSRPFSQAIDQERLNHFITKKENYGFADAAVAAAVLKDEVDNRQQAAESGQVVVMNGSAPPHSKPNLDLWFKEMVELRKKAGEYKCRGWGIEIDPELYKKQKDLWDQVSKRSSLSALSLASTVHRPITKEEKEQENNKKSTPLQKAQKPRVPGQAFLIDNKDEISALPARFSNIRHHLERTTGPDVEEGALLPSPTREKLMPAITKRESESQRGSPKKTALSRHGSPQKGSPQKGSPKKVLKTRSQSAGPGVAENESPKRQIRSASQAPSSRKKTPTTGSGSERKARPYDGEDGRETAISISSCSPQPPVPEVPEEPLVKSPPEPTRVKSPEQIIMRSPDPVNWTVPLDTGKTFTVTQNVKDGENYSRPQSEIKASTPVEKPPPPPQSAPPQLTEQAKMDGKPLSTLQ</sequence>
<name>A0AB40DJU1_DROSZ</name>
<dbReference type="RefSeq" id="XP_065723021.1">
    <property type="nucleotide sequence ID" value="XM_065866949.2"/>
</dbReference>
<comment type="similarity">
    <text evidence="3">Belongs to the MDM1 family.</text>
</comment>